<dbReference type="CDD" id="cd05379">
    <property type="entry name" value="CAP_bacterial"/>
    <property type="match status" value="1"/>
</dbReference>
<dbReference type="EMBL" id="VCMV01000006">
    <property type="protein sequence ID" value="KAB0268487.1"/>
    <property type="molecule type" value="Genomic_DNA"/>
</dbReference>
<organism evidence="2 3">
    <name type="scientific">Microvirga brassicacearum</name>
    <dbReference type="NCBI Taxonomy" id="2580413"/>
    <lineage>
        <taxon>Bacteria</taxon>
        <taxon>Pseudomonadati</taxon>
        <taxon>Pseudomonadota</taxon>
        <taxon>Alphaproteobacteria</taxon>
        <taxon>Hyphomicrobiales</taxon>
        <taxon>Methylobacteriaceae</taxon>
        <taxon>Microvirga</taxon>
    </lineage>
</organism>
<dbReference type="PANTHER" id="PTHR31157:SF1">
    <property type="entry name" value="SCP DOMAIN-CONTAINING PROTEIN"/>
    <property type="match status" value="1"/>
</dbReference>
<evidence type="ECO:0000313" key="2">
    <source>
        <dbReference type="EMBL" id="KAB0268487.1"/>
    </source>
</evidence>
<dbReference type="OrthoDB" id="9811255at2"/>
<evidence type="ECO:0000313" key="3">
    <source>
        <dbReference type="Proteomes" id="UP000325684"/>
    </source>
</evidence>
<dbReference type="InterPro" id="IPR035940">
    <property type="entry name" value="CAP_sf"/>
</dbReference>
<gene>
    <name evidence="2" type="ORF">FEZ63_04755</name>
</gene>
<dbReference type="AlphaFoldDB" id="A0A5N3PFH4"/>
<sequence length="174" mass="18085">MTAIAYFIKGNGRRCRPQGNSMKALSFVFLAVLAVAGCAGQQLPASHQVTGSTTTDAAQAASLISAYRVSQGLSPVTVDSRLNDAAEHQARAVAAAGKLSHGRFGSRMEEFGVLGYSAENLSAGSSTVDGAIGRWKASSGHNSNLLMPQARRIGLARADANGGYGRYWALVLGQ</sequence>
<feature type="domain" description="SCP" evidence="1">
    <location>
        <begin position="63"/>
        <end position="169"/>
    </location>
</feature>
<protein>
    <submittedName>
        <fullName evidence="2">CAP domain-containing protein</fullName>
    </submittedName>
</protein>
<keyword evidence="3" id="KW-1185">Reference proteome</keyword>
<name>A0A5N3PFH4_9HYPH</name>
<comment type="caution">
    <text evidence="2">The sequence shown here is derived from an EMBL/GenBank/DDBJ whole genome shotgun (WGS) entry which is preliminary data.</text>
</comment>
<dbReference type="InterPro" id="IPR014044">
    <property type="entry name" value="CAP_dom"/>
</dbReference>
<dbReference type="PANTHER" id="PTHR31157">
    <property type="entry name" value="SCP DOMAIN-CONTAINING PROTEIN"/>
    <property type="match status" value="1"/>
</dbReference>
<reference evidence="2 3" key="1">
    <citation type="journal article" date="2019" name="Microorganisms">
        <title>Genome Insights into the Novel Species Microvirga brassicacearum, a Rapeseed Endophyte with Biotechnological Potential.</title>
        <authorList>
            <person name="Jimenez-Gomez A."/>
            <person name="Saati-Santamaria Z."/>
            <person name="Igual J.M."/>
            <person name="Rivas R."/>
            <person name="Mateos P.F."/>
            <person name="Garcia-Fraile P."/>
        </authorList>
    </citation>
    <scope>NUCLEOTIDE SEQUENCE [LARGE SCALE GENOMIC DNA]</scope>
    <source>
        <strain evidence="2 3">CDVBN77</strain>
    </source>
</reference>
<dbReference type="Gene3D" id="3.40.33.10">
    <property type="entry name" value="CAP"/>
    <property type="match status" value="1"/>
</dbReference>
<evidence type="ECO:0000259" key="1">
    <source>
        <dbReference type="Pfam" id="PF00188"/>
    </source>
</evidence>
<accession>A0A5N3PFH4</accession>
<dbReference type="Pfam" id="PF00188">
    <property type="entry name" value="CAP"/>
    <property type="match status" value="1"/>
</dbReference>
<dbReference type="SUPFAM" id="SSF55797">
    <property type="entry name" value="PR-1-like"/>
    <property type="match status" value="1"/>
</dbReference>
<proteinExistence type="predicted"/>
<dbReference type="Proteomes" id="UP000325684">
    <property type="component" value="Unassembled WGS sequence"/>
</dbReference>